<evidence type="ECO:0000259" key="4">
    <source>
        <dbReference type="Pfam" id="PF00296"/>
    </source>
</evidence>
<dbReference type="GO" id="GO:0016705">
    <property type="term" value="F:oxidoreductase activity, acting on paired donors, with incorporation or reduction of molecular oxygen"/>
    <property type="evidence" value="ECO:0007669"/>
    <property type="project" value="InterPro"/>
</dbReference>
<dbReference type="InterPro" id="IPR036661">
    <property type="entry name" value="Luciferase-like_sf"/>
</dbReference>
<name>A0A381Q8J2_9ZZZZ</name>
<dbReference type="Gene3D" id="3.20.20.30">
    <property type="entry name" value="Luciferase-like domain"/>
    <property type="match status" value="1"/>
</dbReference>
<dbReference type="InterPro" id="IPR011251">
    <property type="entry name" value="Luciferase-like_dom"/>
</dbReference>
<evidence type="ECO:0000256" key="2">
    <source>
        <dbReference type="ARBA" id="ARBA00023033"/>
    </source>
</evidence>
<dbReference type="PANTHER" id="PTHR30137">
    <property type="entry name" value="LUCIFERASE-LIKE MONOOXYGENASE"/>
    <property type="match status" value="1"/>
</dbReference>
<accession>A0A381Q8J2</accession>
<proteinExistence type="predicted"/>
<feature type="domain" description="Luciferase-like" evidence="4">
    <location>
        <begin position="1"/>
        <end position="318"/>
    </location>
</feature>
<evidence type="ECO:0000256" key="1">
    <source>
        <dbReference type="ARBA" id="ARBA00023002"/>
    </source>
</evidence>
<reference evidence="5" key="1">
    <citation type="submission" date="2018-05" db="EMBL/GenBank/DDBJ databases">
        <authorList>
            <person name="Lanie J.A."/>
            <person name="Ng W.-L."/>
            <person name="Kazmierczak K.M."/>
            <person name="Andrzejewski T.M."/>
            <person name="Davidsen T.M."/>
            <person name="Wayne K.J."/>
            <person name="Tettelin H."/>
            <person name="Glass J.I."/>
            <person name="Rusch D."/>
            <person name="Podicherti R."/>
            <person name="Tsui H.-C.T."/>
            <person name="Winkler M.E."/>
        </authorList>
    </citation>
    <scope>NUCLEOTIDE SEQUENCE</scope>
</reference>
<keyword evidence="2" id="KW-0503">Monooxygenase</keyword>
<feature type="region of interest" description="Disordered" evidence="3">
    <location>
        <begin position="277"/>
        <end position="296"/>
    </location>
</feature>
<dbReference type="Pfam" id="PF00296">
    <property type="entry name" value="Bac_luciferase"/>
    <property type="match status" value="1"/>
</dbReference>
<dbReference type="AlphaFoldDB" id="A0A381Q8J2"/>
<dbReference type="PANTHER" id="PTHR30137:SF8">
    <property type="entry name" value="BLR5498 PROTEIN"/>
    <property type="match status" value="1"/>
</dbReference>
<organism evidence="5">
    <name type="scientific">marine metagenome</name>
    <dbReference type="NCBI Taxonomy" id="408172"/>
    <lineage>
        <taxon>unclassified sequences</taxon>
        <taxon>metagenomes</taxon>
        <taxon>ecological metagenomes</taxon>
    </lineage>
</organism>
<keyword evidence="1" id="KW-0560">Oxidoreductase</keyword>
<evidence type="ECO:0000313" key="5">
    <source>
        <dbReference type="EMBL" id="SUZ75642.1"/>
    </source>
</evidence>
<evidence type="ECO:0000256" key="3">
    <source>
        <dbReference type="SAM" id="MobiDB-lite"/>
    </source>
</evidence>
<dbReference type="InterPro" id="IPR050766">
    <property type="entry name" value="Bact_Lucif_Oxidored"/>
</dbReference>
<dbReference type="SUPFAM" id="SSF51679">
    <property type="entry name" value="Bacterial luciferase-like"/>
    <property type="match status" value="1"/>
</dbReference>
<sequence length="352" mass="39504">MRFGHFLYPMKFDDTRDQQEIQACLDEAQLVEELGMDAIWFAEHYFTGECVYGDPLVFASAVAIRTRRILLGFGILELPLHNPVRVATQTALLDNLSKGRLIVGTGRGSNYNAYEYVGFGTTTDMGIAQLDEAEELLIKAWTEDNVKFEGKFFNVSFPSVRPRPYQKPHPPLARACTGDASLVEMAKIGRPVLIRGASCNATGEKIELYRDTMSGAGFSEEEVEKSLDQIWVWREMHIAETDDEAMGDFLPAHIQAYEYLEEVRAEWNPPEMEISMQRPPLGQSGYGESPDPNASESLIGGYERVAEQMASMRDVGVRNLMLTNRGLVSQEKANKSLTLLNEKIMPSFQGRN</sequence>
<dbReference type="EMBL" id="UINC01001253">
    <property type="protein sequence ID" value="SUZ75642.1"/>
    <property type="molecule type" value="Genomic_DNA"/>
</dbReference>
<protein>
    <recommendedName>
        <fullName evidence="4">Luciferase-like domain-containing protein</fullName>
    </recommendedName>
</protein>
<dbReference type="GO" id="GO:0005829">
    <property type="term" value="C:cytosol"/>
    <property type="evidence" value="ECO:0007669"/>
    <property type="project" value="TreeGrafter"/>
</dbReference>
<gene>
    <name evidence="5" type="ORF">METZ01_LOCUS28496</name>
</gene>
<dbReference type="GO" id="GO:0004497">
    <property type="term" value="F:monooxygenase activity"/>
    <property type="evidence" value="ECO:0007669"/>
    <property type="project" value="UniProtKB-KW"/>
</dbReference>